<name>Q6Z0M3_ORYSJ</name>
<evidence type="ECO:0000313" key="3">
    <source>
        <dbReference type="Proteomes" id="UP000000763"/>
    </source>
</evidence>
<gene>
    <name evidence="2" type="primary">OSJNBa0003D23.3</name>
</gene>
<feature type="compositionally biased region" description="Basic and acidic residues" evidence="1">
    <location>
        <begin position="12"/>
        <end position="37"/>
    </location>
</feature>
<dbReference type="EMBL" id="AP005488">
    <property type="protein sequence ID" value="BAD11609.1"/>
    <property type="molecule type" value="Genomic_DNA"/>
</dbReference>
<dbReference type="Proteomes" id="UP000000763">
    <property type="component" value="Chromosome 8"/>
</dbReference>
<sequence>MTSAVTSPPAAARERKLAGERRHGDANGGHQHVERDAANSPGWTGTATTWRSRRWPSRVTTTTVATAAHGWTNGGDGGAKAHGARALHTAAVEGESGCR</sequence>
<feature type="region of interest" description="Disordered" evidence="1">
    <location>
        <begin position="1"/>
        <end position="59"/>
    </location>
</feature>
<evidence type="ECO:0000313" key="2">
    <source>
        <dbReference type="EMBL" id="BAD11609.1"/>
    </source>
</evidence>
<evidence type="ECO:0000256" key="1">
    <source>
        <dbReference type="SAM" id="MobiDB-lite"/>
    </source>
</evidence>
<accession>Q6Z0M3</accession>
<reference evidence="3" key="2">
    <citation type="journal article" date="2008" name="Nucleic Acids Res.">
        <title>The rice annotation project database (RAP-DB): 2008 update.</title>
        <authorList>
            <consortium name="The rice annotation project (RAP)"/>
        </authorList>
    </citation>
    <scope>GENOME REANNOTATION</scope>
    <source>
        <strain evidence="3">cv. Nipponbare</strain>
    </source>
</reference>
<proteinExistence type="predicted"/>
<feature type="compositionally biased region" description="Polar residues" evidence="1">
    <location>
        <begin position="41"/>
        <end position="50"/>
    </location>
</feature>
<reference evidence="3" key="1">
    <citation type="journal article" date="2005" name="Nature">
        <title>The map-based sequence of the rice genome.</title>
        <authorList>
            <consortium name="International rice genome sequencing project (IRGSP)"/>
            <person name="Matsumoto T."/>
            <person name="Wu J."/>
            <person name="Kanamori H."/>
            <person name="Katayose Y."/>
            <person name="Fujisawa M."/>
            <person name="Namiki N."/>
            <person name="Mizuno H."/>
            <person name="Yamamoto K."/>
            <person name="Antonio B.A."/>
            <person name="Baba T."/>
            <person name="Sakata K."/>
            <person name="Nagamura Y."/>
            <person name="Aoki H."/>
            <person name="Arikawa K."/>
            <person name="Arita K."/>
            <person name="Bito T."/>
            <person name="Chiden Y."/>
            <person name="Fujitsuka N."/>
            <person name="Fukunaka R."/>
            <person name="Hamada M."/>
            <person name="Harada C."/>
            <person name="Hayashi A."/>
            <person name="Hijishita S."/>
            <person name="Honda M."/>
            <person name="Hosokawa S."/>
            <person name="Ichikawa Y."/>
            <person name="Idonuma A."/>
            <person name="Iijima M."/>
            <person name="Ikeda M."/>
            <person name="Ikeno M."/>
            <person name="Ito K."/>
            <person name="Ito S."/>
            <person name="Ito T."/>
            <person name="Ito Y."/>
            <person name="Ito Y."/>
            <person name="Iwabuchi A."/>
            <person name="Kamiya K."/>
            <person name="Karasawa W."/>
            <person name="Kurita K."/>
            <person name="Katagiri S."/>
            <person name="Kikuta A."/>
            <person name="Kobayashi H."/>
            <person name="Kobayashi N."/>
            <person name="Machita K."/>
            <person name="Maehara T."/>
            <person name="Masukawa M."/>
            <person name="Mizubayashi T."/>
            <person name="Mukai Y."/>
            <person name="Nagasaki H."/>
            <person name="Nagata Y."/>
            <person name="Naito S."/>
            <person name="Nakashima M."/>
            <person name="Nakama Y."/>
            <person name="Nakamichi Y."/>
            <person name="Nakamura M."/>
            <person name="Meguro A."/>
            <person name="Negishi M."/>
            <person name="Ohta I."/>
            <person name="Ohta T."/>
            <person name="Okamoto M."/>
            <person name="Ono N."/>
            <person name="Saji S."/>
            <person name="Sakaguchi M."/>
            <person name="Sakai K."/>
            <person name="Shibata M."/>
            <person name="Shimokawa T."/>
            <person name="Song J."/>
            <person name="Takazaki Y."/>
            <person name="Terasawa K."/>
            <person name="Tsugane M."/>
            <person name="Tsuji K."/>
            <person name="Ueda S."/>
            <person name="Waki K."/>
            <person name="Yamagata H."/>
            <person name="Yamamoto M."/>
            <person name="Yamamoto S."/>
            <person name="Yamane H."/>
            <person name="Yoshiki S."/>
            <person name="Yoshihara R."/>
            <person name="Yukawa K."/>
            <person name="Zhong H."/>
            <person name="Yano M."/>
            <person name="Yuan Q."/>
            <person name="Ouyang S."/>
            <person name="Liu J."/>
            <person name="Jones K.M."/>
            <person name="Gansberger K."/>
            <person name="Moffat K."/>
            <person name="Hill J."/>
            <person name="Bera J."/>
            <person name="Fadrosh D."/>
            <person name="Jin S."/>
            <person name="Johri S."/>
            <person name="Kim M."/>
            <person name="Overton L."/>
            <person name="Reardon M."/>
            <person name="Tsitrin T."/>
            <person name="Vuong H."/>
            <person name="Weaver B."/>
            <person name="Ciecko A."/>
            <person name="Tallon L."/>
            <person name="Jackson J."/>
            <person name="Pai G."/>
            <person name="Aken S.V."/>
            <person name="Utterback T."/>
            <person name="Reidmuller S."/>
            <person name="Feldblyum T."/>
            <person name="Hsiao J."/>
            <person name="Zismann V."/>
            <person name="Iobst S."/>
            <person name="de Vazeille A.R."/>
            <person name="Buell C.R."/>
            <person name="Ying K."/>
            <person name="Li Y."/>
            <person name="Lu T."/>
            <person name="Huang Y."/>
            <person name="Zhao Q."/>
            <person name="Feng Q."/>
            <person name="Zhang L."/>
            <person name="Zhu J."/>
            <person name="Weng Q."/>
            <person name="Mu J."/>
            <person name="Lu Y."/>
            <person name="Fan D."/>
            <person name="Liu Y."/>
            <person name="Guan J."/>
            <person name="Zhang Y."/>
            <person name="Yu S."/>
            <person name="Liu X."/>
            <person name="Zhang Y."/>
            <person name="Hong G."/>
            <person name="Han B."/>
            <person name="Choisne N."/>
            <person name="Demange N."/>
            <person name="Orjeda G."/>
            <person name="Samain S."/>
            <person name="Cattolico L."/>
            <person name="Pelletier E."/>
            <person name="Couloux A."/>
            <person name="Segurens B."/>
            <person name="Wincker P."/>
            <person name="D'Hont A."/>
            <person name="Scarpelli C."/>
            <person name="Weissenbach J."/>
            <person name="Salanoubat M."/>
            <person name="Quetier F."/>
            <person name="Yu Y."/>
            <person name="Kim H.R."/>
            <person name="Rambo T."/>
            <person name="Currie J."/>
            <person name="Collura K."/>
            <person name="Luo M."/>
            <person name="Yang T."/>
            <person name="Ammiraju J.S.S."/>
            <person name="Engler F."/>
            <person name="Soderlund C."/>
            <person name="Wing R.A."/>
            <person name="Palmer L.E."/>
            <person name="de la Bastide M."/>
            <person name="Spiegel L."/>
            <person name="Nascimento L."/>
            <person name="Zutavern T."/>
            <person name="O'Shaughnessy A."/>
            <person name="Dike S."/>
            <person name="Dedhia N."/>
            <person name="Preston R."/>
            <person name="Balija V."/>
            <person name="McCombie W.R."/>
            <person name="Chow T."/>
            <person name="Chen H."/>
            <person name="Chung M."/>
            <person name="Chen C."/>
            <person name="Shaw J."/>
            <person name="Wu H."/>
            <person name="Hsiao K."/>
            <person name="Chao Y."/>
            <person name="Chu M."/>
            <person name="Cheng C."/>
            <person name="Hour A."/>
            <person name="Lee P."/>
            <person name="Lin S."/>
            <person name="Lin Y."/>
            <person name="Liou J."/>
            <person name="Liu S."/>
            <person name="Hsing Y."/>
            <person name="Raghuvanshi S."/>
            <person name="Mohanty A."/>
            <person name="Bharti A.K."/>
            <person name="Gaur A."/>
            <person name="Gupta V."/>
            <person name="Kumar D."/>
            <person name="Ravi V."/>
            <person name="Vij S."/>
            <person name="Kapur A."/>
            <person name="Khurana P."/>
            <person name="Khurana P."/>
            <person name="Khurana J.P."/>
            <person name="Tyagi A.K."/>
            <person name="Gaikwad K."/>
            <person name="Singh A."/>
            <person name="Dalal V."/>
            <person name="Srivastava S."/>
            <person name="Dixit A."/>
            <person name="Pal A.K."/>
            <person name="Ghazi I.A."/>
            <person name="Yadav M."/>
            <person name="Pandit A."/>
            <person name="Bhargava A."/>
            <person name="Sureshbabu K."/>
            <person name="Batra K."/>
            <person name="Sharma T.R."/>
            <person name="Mohapatra T."/>
            <person name="Singh N.K."/>
            <person name="Messing J."/>
            <person name="Nelson A.B."/>
            <person name="Fuks G."/>
            <person name="Kavchok S."/>
            <person name="Keizer G."/>
            <person name="Linton E."/>
            <person name="Llaca V."/>
            <person name="Song R."/>
            <person name="Tanyolac B."/>
            <person name="Young S."/>
            <person name="Ho-Il K."/>
            <person name="Hahn J.H."/>
            <person name="Sangsakoo G."/>
            <person name="Vanavichit A."/>
            <person name="de Mattos Luiz.A.T."/>
            <person name="Zimmer P.D."/>
            <person name="Malone G."/>
            <person name="Dellagostin O."/>
            <person name="de Oliveira A.C."/>
            <person name="Bevan M."/>
            <person name="Bancroft I."/>
            <person name="Minx P."/>
            <person name="Cordum H."/>
            <person name="Wilson R."/>
            <person name="Cheng Z."/>
            <person name="Jin W."/>
            <person name="Jiang J."/>
            <person name="Leong S.A."/>
            <person name="Iwama H."/>
            <person name="Gojobori T."/>
            <person name="Itoh T."/>
            <person name="Niimura Y."/>
            <person name="Fujii Y."/>
            <person name="Habara T."/>
            <person name="Sakai H."/>
            <person name="Sato Y."/>
            <person name="Wilson G."/>
            <person name="Kumar K."/>
            <person name="McCouch S."/>
            <person name="Juretic N."/>
            <person name="Hoen D."/>
            <person name="Wright S."/>
            <person name="Bruskiewich R."/>
            <person name="Bureau T."/>
            <person name="Miyao A."/>
            <person name="Hirochika H."/>
            <person name="Nishikawa T."/>
            <person name="Kadowaki K."/>
            <person name="Sugiura M."/>
            <person name="Burr B."/>
            <person name="Sasaki T."/>
        </authorList>
    </citation>
    <scope>NUCLEOTIDE SEQUENCE [LARGE SCALE GENOMIC DNA]</scope>
    <source>
        <strain evidence="3">cv. Nipponbare</strain>
    </source>
</reference>
<protein>
    <submittedName>
        <fullName evidence="2">Uncharacterized protein</fullName>
    </submittedName>
</protein>
<dbReference type="AlphaFoldDB" id="Q6Z0M3"/>
<organism evidence="2 3">
    <name type="scientific">Oryza sativa subsp. japonica</name>
    <name type="common">Rice</name>
    <dbReference type="NCBI Taxonomy" id="39947"/>
    <lineage>
        <taxon>Eukaryota</taxon>
        <taxon>Viridiplantae</taxon>
        <taxon>Streptophyta</taxon>
        <taxon>Embryophyta</taxon>
        <taxon>Tracheophyta</taxon>
        <taxon>Spermatophyta</taxon>
        <taxon>Magnoliopsida</taxon>
        <taxon>Liliopsida</taxon>
        <taxon>Poales</taxon>
        <taxon>Poaceae</taxon>
        <taxon>BOP clade</taxon>
        <taxon>Oryzoideae</taxon>
        <taxon>Oryzeae</taxon>
        <taxon>Oryzinae</taxon>
        <taxon>Oryza</taxon>
        <taxon>Oryza sativa</taxon>
    </lineage>
</organism>